<organism evidence="1 2">
    <name type="scientific">Mycena alexandri</name>
    <dbReference type="NCBI Taxonomy" id="1745969"/>
    <lineage>
        <taxon>Eukaryota</taxon>
        <taxon>Fungi</taxon>
        <taxon>Dikarya</taxon>
        <taxon>Basidiomycota</taxon>
        <taxon>Agaricomycotina</taxon>
        <taxon>Agaricomycetes</taxon>
        <taxon>Agaricomycetidae</taxon>
        <taxon>Agaricales</taxon>
        <taxon>Marasmiineae</taxon>
        <taxon>Mycenaceae</taxon>
        <taxon>Mycena</taxon>
    </lineage>
</organism>
<evidence type="ECO:0000313" key="1">
    <source>
        <dbReference type="EMBL" id="KAJ7023220.1"/>
    </source>
</evidence>
<gene>
    <name evidence="1" type="ORF">C8F04DRAFT_1271645</name>
</gene>
<dbReference type="EMBL" id="JARJCM010000192">
    <property type="protein sequence ID" value="KAJ7023220.1"/>
    <property type="molecule type" value="Genomic_DNA"/>
</dbReference>
<accession>A0AAD6S971</accession>
<sequence>MDDKRVQRAFSAIYEYCNPPQYKPTPSQHLRHEQEYLRWKTRLYTIALNAERASLNQRIRCRHQISTLRKRVGARVEAQFIRVLERYGYPTDNGPYYDPSESY</sequence>
<keyword evidence="2" id="KW-1185">Reference proteome</keyword>
<proteinExistence type="predicted"/>
<reference evidence="1" key="1">
    <citation type="submission" date="2023-03" db="EMBL/GenBank/DDBJ databases">
        <title>Massive genome expansion in bonnet fungi (Mycena s.s.) driven by repeated elements and novel gene families across ecological guilds.</title>
        <authorList>
            <consortium name="Lawrence Berkeley National Laboratory"/>
            <person name="Harder C.B."/>
            <person name="Miyauchi S."/>
            <person name="Viragh M."/>
            <person name="Kuo A."/>
            <person name="Thoen E."/>
            <person name="Andreopoulos B."/>
            <person name="Lu D."/>
            <person name="Skrede I."/>
            <person name="Drula E."/>
            <person name="Henrissat B."/>
            <person name="Morin E."/>
            <person name="Kohler A."/>
            <person name="Barry K."/>
            <person name="LaButti K."/>
            <person name="Morin E."/>
            <person name="Salamov A."/>
            <person name="Lipzen A."/>
            <person name="Mereny Z."/>
            <person name="Hegedus B."/>
            <person name="Baldrian P."/>
            <person name="Stursova M."/>
            <person name="Weitz H."/>
            <person name="Taylor A."/>
            <person name="Grigoriev I.V."/>
            <person name="Nagy L.G."/>
            <person name="Martin F."/>
            <person name="Kauserud H."/>
        </authorList>
    </citation>
    <scope>NUCLEOTIDE SEQUENCE</scope>
    <source>
        <strain evidence="1">CBHHK200</strain>
    </source>
</reference>
<evidence type="ECO:0000313" key="2">
    <source>
        <dbReference type="Proteomes" id="UP001218188"/>
    </source>
</evidence>
<protein>
    <submittedName>
        <fullName evidence="1">Uncharacterized protein</fullName>
    </submittedName>
</protein>
<dbReference type="AlphaFoldDB" id="A0AAD6S971"/>
<dbReference type="Proteomes" id="UP001218188">
    <property type="component" value="Unassembled WGS sequence"/>
</dbReference>
<comment type="caution">
    <text evidence="1">The sequence shown here is derived from an EMBL/GenBank/DDBJ whole genome shotgun (WGS) entry which is preliminary data.</text>
</comment>
<name>A0AAD6S971_9AGAR</name>